<evidence type="ECO:0000313" key="3">
    <source>
        <dbReference type="Proteomes" id="UP000479000"/>
    </source>
</evidence>
<dbReference type="OrthoDB" id="244158at2759"/>
<name>A0A6H5H494_9HEMI</name>
<protein>
    <recommendedName>
        <fullName evidence="4">Importin N-terminal domain-containing protein</fullName>
    </recommendedName>
</protein>
<evidence type="ECO:0008006" key="4">
    <source>
        <dbReference type="Google" id="ProtNLM"/>
    </source>
</evidence>
<dbReference type="AlphaFoldDB" id="A0A6H5H494"/>
<feature type="region of interest" description="Disordered" evidence="1">
    <location>
        <begin position="58"/>
        <end position="100"/>
    </location>
</feature>
<reference evidence="2 3" key="1">
    <citation type="submission" date="2020-02" db="EMBL/GenBank/DDBJ databases">
        <authorList>
            <person name="Ferguson B K."/>
        </authorList>
    </citation>
    <scope>NUCLEOTIDE SEQUENCE [LARGE SCALE GENOMIC DNA]</scope>
</reference>
<feature type="compositionally biased region" description="Polar residues" evidence="1">
    <location>
        <begin position="58"/>
        <end position="99"/>
    </location>
</feature>
<keyword evidence="3" id="KW-1185">Reference proteome</keyword>
<evidence type="ECO:0000256" key="1">
    <source>
        <dbReference type="SAM" id="MobiDB-lite"/>
    </source>
</evidence>
<dbReference type="EMBL" id="CADCXU010025165">
    <property type="protein sequence ID" value="CAB0012268.1"/>
    <property type="molecule type" value="Genomic_DNA"/>
</dbReference>
<gene>
    <name evidence="2" type="ORF">NTEN_LOCUS17031</name>
</gene>
<proteinExistence type="predicted"/>
<accession>A0A6H5H494</accession>
<evidence type="ECO:0000313" key="2">
    <source>
        <dbReference type="EMBL" id="CAB0012268.1"/>
    </source>
</evidence>
<feature type="non-terminal residue" evidence="2">
    <location>
        <position position="1"/>
    </location>
</feature>
<organism evidence="2 3">
    <name type="scientific">Nesidiocoris tenuis</name>
    <dbReference type="NCBI Taxonomy" id="355587"/>
    <lineage>
        <taxon>Eukaryota</taxon>
        <taxon>Metazoa</taxon>
        <taxon>Ecdysozoa</taxon>
        <taxon>Arthropoda</taxon>
        <taxon>Hexapoda</taxon>
        <taxon>Insecta</taxon>
        <taxon>Pterygota</taxon>
        <taxon>Neoptera</taxon>
        <taxon>Paraneoptera</taxon>
        <taxon>Hemiptera</taxon>
        <taxon>Heteroptera</taxon>
        <taxon>Panheteroptera</taxon>
        <taxon>Cimicomorpha</taxon>
        <taxon>Miridae</taxon>
        <taxon>Dicyphina</taxon>
        <taxon>Nesidiocoris</taxon>
    </lineage>
</organism>
<dbReference type="Proteomes" id="UP000479000">
    <property type="component" value="Unassembled WGS sequence"/>
</dbReference>
<sequence length="245" mass="28669">TNCCHIFLGLDARGGIFGRGQRFPHRLHERRYGRLCAHPQAAVRSRVANSSQRHYTLNFRPSSCQTPNATETQTHNQNRSQSHNETETPTQNRNQSQTHNETELQRIIVIEVKLTMKQKLKLIIEIEVKLSMKRKLKLIIEIEVKLSMEQKLKLIIEVKLSMQQKLKLEVKLTSNYVLNYLATRPKLSTFVVQALVTLYARITKLGWFDHFKDDLVFRNVINDIANFLQVRPHFLKNTCMVFFNE</sequence>